<keyword evidence="11" id="KW-1185">Reference proteome</keyword>
<evidence type="ECO:0000256" key="3">
    <source>
        <dbReference type="ARBA" id="ARBA00023139"/>
    </source>
</evidence>
<comment type="subcellular location">
    <subcellularLocation>
        <location evidence="6">Cell outer membrane</location>
        <topology evidence="6">Lipid-anchor</topology>
    </subcellularLocation>
</comment>
<evidence type="ECO:0000256" key="1">
    <source>
        <dbReference type="ARBA" id="ARBA00022729"/>
    </source>
</evidence>
<evidence type="ECO:0000256" key="7">
    <source>
        <dbReference type="SAM" id="MobiDB-lite"/>
    </source>
</evidence>
<dbReference type="EMBL" id="BGZJ01000001">
    <property type="protein sequence ID" value="GBO94167.1"/>
    <property type="molecule type" value="Genomic_DNA"/>
</dbReference>
<dbReference type="SUPFAM" id="SSF48452">
    <property type="entry name" value="TPR-like"/>
    <property type="match status" value="1"/>
</dbReference>
<evidence type="ECO:0000256" key="6">
    <source>
        <dbReference type="HAMAP-Rule" id="MF_00922"/>
    </source>
</evidence>
<comment type="caution">
    <text evidence="10">The sequence shown here is derived from an EMBL/GenBank/DDBJ whole genome shotgun (WGS) entry which is preliminary data.</text>
</comment>
<dbReference type="CDD" id="cd15830">
    <property type="entry name" value="BamD"/>
    <property type="match status" value="1"/>
</dbReference>
<evidence type="ECO:0000256" key="5">
    <source>
        <dbReference type="ARBA" id="ARBA00023288"/>
    </source>
</evidence>
<evidence type="ECO:0000259" key="9">
    <source>
        <dbReference type="Pfam" id="PF13525"/>
    </source>
</evidence>
<keyword evidence="1 6" id="KW-0732">Signal</keyword>
<dbReference type="InterPro" id="IPR011990">
    <property type="entry name" value="TPR-like_helical_dom_sf"/>
</dbReference>
<keyword evidence="4 6" id="KW-0998">Cell outer membrane</keyword>
<name>A0A388SCW5_9BURK</name>
<comment type="function">
    <text evidence="6">Part of the outer membrane protein assembly complex, which is involved in assembly and insertion of beta-barrel proteins into the outer membrane.</text>
</comment>
<feature type="signal peptide" evidence="8">
    <location>
        <begin position="1"/>
        <end position="23"/>
    </location>
</feature>
<comment type="subunit">
    <text evidence="6">Part of the Bam complex.</text>
</comment>
<evidence type="ECO:0000256" key="2">
    <source>
        <dbReference type="ARBA" id="ARBA00023136"/>
    </source>
</evidence>
<reference evidence="10 11" key="1">
    <citation type="journal article" date="2018" name="Int. J. Syst. Evol. Microbiol.">
        <title>Mesosutterella multiformis gen. nov., sp. nov., a member of the family Sutterellaceae and Sutterella megalosphaeroides sp. nov., isolated from human faeces.</title>
        <authorList>
            <person name="Sakamoto M."/>
            <person name="Ikeyama N."/>
            <person name="Kunihiro T."/>
            <person name="Iino T."/>
            <person name="Yuki M."/>
            <person name="Ohkuma M."/>
        </authorList>
    </citation>
    <scope>NUCLEOTIDE SEQUENCE [LARGE SCALE GENOMIC DNA]</scope>
    <source>
        <strain evidence="10 11">4NBBH2</strain>
    </source>
</reference>
<dbReference type="PROSITE" id="PS51257">
    <property type="entry name" value="PROKAR_LIPOPROTEIN"/>
    <property type="match status" value="1"/>
</dbReference>
<dbReference type="PANTHER" id="PTHR37423:SF1">
    <property type="entry name" value="OUTER MEMBRANE PROTEIN ASSEMBLY FACTOR BAMD"/>
    <property type="match status" value="1"/>
</dbReference>
<dbReference type="AlphaFoldDB" id="A0A388SCW5"/>
<proteinExistence type="inferred from homology"/>
<feature type="domain" description="Outer membrane lipoprotein BamD-like" evidence="9">
    <location>
        <begin position="36"/>
        <end position="238"/>
    </location>
</feature>
<dbReference type="GO" id="GO:0043165">
    <property type="term" value="P:Gram-negative-bacterium-type cell outer membrane assembly"/>
    <property type="evidence" value="ECO:0007669"/>
    <property type="project" value="UniProtKB-UniRule"/>
</dbReference>
<dbReference type="InterPro" id="IPR039565">
    <property type="entry name" value="BamD-like"/>
</dbReference>
<dbReference type="HAMAP" id="MF_00922">
    <property type="entry name" value="OM_assembly_BamD"/>
    <property type="match status" value="1"/>
</dbReference>
<accession>A0A388SCW5</accession>
<dbReference type="GO" id="GO:1990063">
    <property type="term" value="C:Bam protein complex"/>
    <property type="evidence" value="ECO:0007669"/>
    <property type="project" value="TreeGrafter"/>
</dbReference>
<protein>
    <recommendedName>
        <fullName evidence="6">Outer membrane protein assembly factor BamD</fullName>
    </recommendedName>
</protein>
<comment type="similarity">
    <text evidence="6">Belongs to the BamD family.</text>
</comment>
<dbReference type="Pfam" id="PF13525">
    <property type="entry name" value="YfiO"/>
    <property type="match status" value="1"/>
</dbReference>
<organism evidence="10 11">
    <name type="scientific">Mesosutterella multiformis</name>
    <dbReference type="NCBI Taxonomy" id="2259133"/>
    <lineage>
        <taxon>Bacteria</taxon>
        <taxon>Pseudomonadati</taxon>
        <taxon>Pseudomonadota</taxon>
        <taxon>Betaproteobacteria</taxon>
        <taxon>Burkholderiales</taxon>
        <taxon>Sutterellaceae</taxon>
        <taxon>Mesosutterella</taxon>
    </lineage>
</organism>
<dbReference type="InterPro" id="IPR017689">
    <property type="entry name" value="BamD"/>
</dbReference>
<keyword evidence="3 6" id="KW-0564">Palmitate</keyword>
<evidence type="ECO:0000313" key="10">
    <source>
        <dbReference type="EMBL" id="GBO94167.1"/>
    </source>
</evidence>
<feature type="region of interest" description="Disordered" evidence="7">
    <location>
        <begin position="260"/>
        <end position="279"/>
    </location>
</feature>
<evidence type="ECO:0000256" key="8">
    <source>
        <dbReference type="SAM" id="SignalP"/>
    </source>
</evidence>
<keyword evidence="2 6" id="KW-0472">Membrane</keyword>
<dbReference type="Gene3D" id="1.25.40.10">
    <property type="entry name" value="Tetratricopeptide repeat domain"/>
    <property type="match status" value="1"/>
</dbReference>
<sequence>MRRTALGISMAAVITLTASCSWLSTVNDDKTINWSADKLYTEARDSLDNSNWSQAEEYYTKLESRYPFGRYAQQAQIEMAYAYWKDGDPAQAIQACDRFLRSYPNHPASDYVLYMKALATLNEDDGFFARLTRQDISDRDAQAARDAWDTFRELVQKYPDSRYAPEARRRLNELILAQANHEVKVARFYFIRHAYVAAVARAQRVITDYSRTPYRDEALQIMADSYGYLGMKDNEKDVRRVIALNKEHPETQVKMPKIEKPTIEAPKNVPSTQVRQQAK</sequence>
<feature type="compositionally biased region" description="Polar residues" evidence="7">
    <location>
        <begin position="269"/>
        <end position="279"/>
    </location>
</feature>
<feature type="chain" id="PRO_5022282792" description="Outer membrane protein assembly factor BamD" evidence="8">
    <location>
        <begin position="24"/>
        <end position="279"/>
    </location>
</feature>
<dbReference type="Proteomes" id="UP000266091">
    <property type="component" value="Unassembled WGS sequence"/>
</dbReference>
<dbReference type="GO" id="GO:0051205">
    <property type="term" value="P:protein insertion into membrane"/>
    <property type="evidence" value="ECO:0007669"/>
    <property type="project" value="UniProtKB-UniRule"/>
</dbReference>
<dbReference type="PANTHER" id="PTHR37423">
    <property type="entry name" value="SOLUBLE LYTIC MUREIN TRANSGLYCOSYLASE-RELATED"/>
    <property type="match status" value="1"/>
</dbReference>
<dbReference type="NCBIfam" id="TIGR03302">
    <property type="entry name" value="OM_YfiO"/>
    <property type="match status" value="1"/>
</dbReference>
<keyword evidence="5 6" id="KW-0449">Lipoprotein</keyword>
<evidence type="ECO:0000256" key="4">
    <source>
        <dbReference type="ARBA" id="ARBA00023237"/>
    </source>
</evidence>
<gene>
    <name evidence="10" type="primary">comL</name>
    <name evidence="6" type="synonym">bamD</name>
    <name evidence="10" type="ORF">MESMUL_15210</name>
</gene>
<evidence type="ECO:0000313" key="11">
    <source>
        <dbReference type="Proteomes" id="UP000266091"/>
    </source>
</evidence>
<accession>A0A401LMI3</accession>